<dbReference type="Proteomes" id="UP000282184">
    <property type="component" value="Unassembled WGS sequence"/>
</dbReference>
<comment type="caution">
    <text evidence="1">The sequence shown here is derived from an EMBL/GenBank/DDBJ whole genome shotgun (WGS) entry which is preliminary data.</text>
</comment>
<organism evidence="1 2">
    <name type="scientific">Hymenobacter gummosus</name>
    <dbReference type="NCBI Taxonomy" id="1776032"/>
    <lineage>
        <taxon>Bacteria</taxon>
        <taxon>Pseudomonadati</taxon>
        <taxon>Bacteroidota</taxon>
        <taxon>Cytophagia</taxon>
        <taxon>Cytophagales</taxon>
        <taxon>Hymenobacteraceae</taxon>
        <taxon>Hymenobacter</taxon>
    </lineage>
</organism>
<feature type="non-terminal residue" evidence="1">
    <location>
        <position position="57"/>
    </location>
</feature>
<dbReference type="GO" id="GO:0046677">
    <property type="term" value="P:response to antibiotic"/>
    <property type="evidence" value="ECO:0007669"/>
    <property type="project" value="InterPro"/>
</dbReference>
<sequence>MMQYAGQKSEEAAQAARRAYHCFEPYSAAPQEYAQAVAFVSEDCEAEVLTMLRAIQR</sequence>
<protein>
    <submittedName>
        <fullName evidence="1">Erythromycin esterase family protein</fullName>
    </submittedName>
</protein>
<gene>
    <name evidence="1" type="ORF">EJV47_27800</name>
</gene>
<accession>A0A431TUF5</accession>
<dbReference type="EMBL" id="RXOF01000059">
    <property type="protein sequence ID" value="RTQ43632.1"/>
    <property type="molecule type" value="Genomic_DNA"/>
</dbReference>
<dbReference type="SUPFAM" id="SSF159501">
    <property type="entry name" value="EreA/ChaN-like"/>
    <property type="match status" value="1"/>
</dbReference>
<evidence type="ECO:0000313" key="1">
    <source>
        <dbReference type="EMBL" id="RTQ43632.1"/>
    </source>
</evidence>
<evidence type="ECO:0000313" key="2">
    <source>
        <dbReference type="Proteomes" id="UP000282184"/>
    </source>
</evidence>
<reference evidence="1 2" key="1">
    <citation type="submission" date="2018-12" db="EMBL/GenBank/DDBJ databases">
        <title>Hymenobacter gummosus sp. nov., isolated from a spring.</title>
        <authorList>
            <person name="Nie L."/>
        </authorList>
    </citation>
    <scope>NUCLEOTIDE SEQUENCE [LARGE SCALE GENOMIC DNA]</scope>
    <source>
        <strain evidence="1 2">KCTC 52166</strain>
    </source>
</reference>
<dbReference type="AlphaFoldDB" id="A0A431TUF5"/>
<dbReference type="Pfam" id="PF05139">
    <property type="entry name" value="Erythro_esteras"/>
    <property type="match status" value="1"/>
</dbReference>
<name>A0A431TUF5_9BACT</name>
<keyword evidence="2" id="KW-1185">Reference proteome</keyword>
<dbReference type="InterPro" id="IPR007815">
    <property type="entry name" value="Emycin_Estase"/>
</dbReference>
<proteinExistence type="predicted"/>